<accession>A0A4V3UNY7</accession>
<dbReference type="VEuPathDB" id="FungiDB:EYZ11_007506"/>
<keyword evidence="2" id="KW-1185">Reference proteome</keyword>
<evidence type="ECO:0000313" key="1">
    <source>
        <dbReference type="EMBL" id="THC93024.1"/>
    </source>
</evidence>
<gene>
    <name evidence="1" type="ORF">EYZ11_007506</name>
</gene>
<dbReference type="EMBL" id="SOSA01000292">
    <property type="protein sequence ID" value="THC93024.1"/>
    <property type="molecule type" value="Genomic_DNA"/>
</dbReference>
<organism evidence="1 2">
    <name type="scientific">Aspergillus tanneri</name>
    <dbReference type="NCBI Taxonomy" id="1220188"/>
    <lineage>
        <taxon>Eukaryota</taxon>
        <taxon>Fungi</taxon>
        <taxon>Dikarya</taxon>
        <taxon>Ascomycota</taxon>
        <taxon>Pezizomycotina</taxon>
        <taxon>Eurotiomycetes</taxon>
        <taxon>Eurotiomycetidae</taxon>
        <taxon>Eurotiales</taxon>
        <taxon>Aspergillaceae</taxon>
        <taxon>Aspergillus</taxon>
        <taxon>Aspergillus subgen. Circumdati</taxon>
    </lineage>
</organism>
<comment type="caution">
    <text evidence="1">The sequence shown here is derived from an EMBL/GenBank/DDBJ whole genome shotgun (WGS) entry which is preliminary data.</text>
</comment>
<name>A0A4V3UNY7_9EURO</name>
<dbReference type="AlphaFoldDB" id="A0A4V3UNY7"/>
<evidence type="ECO:0000313" key="2">
    <source>
        <dbReference type="Proteomes" id="UP000308092"/>
    </source>
</evidence>
<reference evidence="1 2" key="1">
    <citation type="submission" date="2019-03" db="EMBL/GenBank/DDBJ databases">
        <title>The genome sequence of a newly discovered highly antifungal drug resistant Aspergillus species, Aspergillus tanneri NIH 1004.</title>
        <authorList>
            <person name="Mounaud S."/>
            <person name="Singh I."/>
            <person name="Joardar V."/>
            <person name="Pakala S."/>
            <person name="Pakala S."/>
            <person name="Venepally P."/>
            <person name="Hoover J."/>
            <person name="Nierman W."/>
            <person name="Chung J."/>
            <person name="Losada L."/>
        </authorList>
    </citation>
    <scope>NUCLEOTIDE SEQUENCE [LARGE SCALE GENOMIC DNA]</scope>
    <source>
        <strain evidence="1 2">NIH1004</strain>
    </source>
</reference>
<dbReference type="Proteomes" id="UP000308092">
    <property type="component" value="Unassembled WGS sequence"/>
</dbReference>
<proteinExistence type="predicted"/>
<sequence length="133" mass="15554">MTWLHPDLAEPLGENGYIAISVGLLVLAGCPKEEDNPVYDPNYVFEEDETYEPYEYDSDYESANDMELDETPVQDHDPEVQWYKDWLATFHTQEKMKGEPWWMSDDVQSIRSSCQYLRMLNPAICLVDTMMKT</sequence>
<protein>
    <submittedName>
        <fullName evidence="1">Uncharacterized protein</fullName>
    </submittedName>
</protein>